<evidence type="ECO:0000259" key="6">
    <source>
        <dbReference type="Pfam" id="PF01699"/>
    </source>
</evidence>
<evidence type="ECO:0000256" key="5">
    <source>
        <dbReference type="SAM" id="Phobius"/>
    </source>
</evidence>
<dbReference type="Pfam" id="PF01699">
    <property type="entry name" value="Na_Ca_ex"/>
    <property type="match status" value="2"/>
</dbReference>
<evidence type="ECO:0000313" key="8">
    <source>
        <dbReference type="Proteomes" id="UP000198893"/>
    </source>
</evidence>
<dbReference type="PANTHER" id="PTHR10846">
    <property type="entry name" value="SODIUM/POTASSIUM/CALCIUM EXCHANGER"/>
    <property type="match status" value="1"/>
</dbReference>
<dbReference type="GO" id="GO:0005262">
    <property type="term" value="F:calcium channel activity"/>
    <property type="evidence" value="ECO:0007669"/>
    <property type="project" value="TreeGrafter"/>
</dbReference>
<evidence type="ECO:0000256" key="2">
    <source>
        <dbReference type="ARBA" id="ARBA00022692"/>
    </source>
</evidence>
<accession>A0A1H8SGS6</accession>
<dbReference type="NCBIfam" id="TIGR00367">
    <property type="entry name" value="calcium/sodium antiporter"/>
    <property type="match status" value="1"/>
</dbReference>
<feature type="domain" description="Sodium/calcium exchanger membrane region" evidence="6">
    <location>
        <begin position="3"/>
        <end position="140"/>
    </location>
</feature>
<dbReference type="EMBL" id="FODS01000012">
    <property type="protein sequence ID" value="SEO77765.1"/>
    <property type="molecule type" value="Genomic_DNA"/>
</dbReference>
<proteinExistence type="predicted"/>
<evidence type="ECO:0000256" key="4">
    <source>
        <dbReference type="ARBA" id="ARBA00023136"/>
    </source>
</evidence>
<protein>
    <submittedName>
        <fullName evidence="7">Cation:H+ antiporter</fullName>
    </submittedName>
</protein>
<dbReference type="InterPro" id="IPR004837">
    <property type="entry name" value="NaCa_Exmemb"/>
</dbReference>
<dbReference type="GO" id="GO:0008273">
    <property type="term" value="F:calcium, potassium:sodium antiporter activity"/>
    <property type="evidence" value="ECO:0007669"/>
    <property type="project" value="TreeGrafter"/>
</dbReference>
<dbReference type="Gene3D" id="1.20.1420.30">
    <property type="entry name" value="NCX, central ion-binding region"/>
    <property type="match status" value="2"/>
</dbReference>
<dbReference type="RefSeq" id="WP_093118345.1">
    <property type="nucleotide sequence ID" value="NZ_FODS01000012.1"/>
</dbReference>
<reference evidence="7 8" key="1">
    <citation type="submission" date="2016-10" db="EMBL/GenBank/DDBJ databases">
        <authorList>
            <person name="de Groot N.N."/>
        </authorList>
    </citation>
    <scope>NUCLEOTIDE SEQUENCE [LARGE SCALE GENOMIC DNA]</scope>
    <source>
        <strain evidence="7 8">DSM 27842</strain>
    </source>
</reference>
<feature type="domain" description="Sodium/calcium exchanger membrane region" evidence="6">
    <location>
        <begin position="176"/>
        <end position="316"/>
    </location>
</feature>
<keyword evidence="2 5" id="KW-0812">Transmembrane</keyword>
<keyword evidence="4 5" id="KW-0472">Membrane</keyword>
<dbReference type="PANTHER" id="PTHR10846:SF8">
    <property type="entry name" value="INNER MEMBRANE PROTEIN YRBG"/>
    <property type="match status" value="1"/>
</dbReference>
<dbReference type="Proteomes" id="UP000198893">
    <property type="component" value="Unassembled WGS sequence"/>
</dbReference>
<dbReference type="OrthoDB" id="9794225at2"/>
<feature type="transmembrane region" description="Helical" evidence="5">
    <location>
        <begin position="173"/>
        <end position="191"/>
    </location>
</feature>
<feature type="transmembrane region" description="Helical" evidence="5">
    <location>
        <begin position="275"/>
        <end position="293"/>
    </location>
</feature>
<dbReference type="InterPro" id="IPR004481">
    <property type="entry name" value="K/Na/Ca-exchanger"/>
</dbReference>
<keyword evidence="8" id="KW-1185">Reference proteome</keyword>
<comment type="subcellular location">
    <subcellularLocation>
        <location evidence="1">Membrane</location>
        <topology evidence="1">Multi-pass membrane protein</topology>
    </subcellularLocation>
</comment>
<dbReference type="GO" id="GO:0005886">
    <property type="term" value="C:plasma membrane"/>
    <property type="evidence" value="ECO:0007669"/>
    <property type="project" value="TreeGrafter"/>
</dbReference>
<dbReference type="AlphaFoldDB" id="A0A1H8SGS6"/>
<name>A0A1H8SGS6_9RHOB</name>
<feature type="transmembrane region" description="Helical" evidence="5">
    <location>
        <begin position="33"/>
        <end position="61"/>
    </location>
</feature>
<feature type="transmembrane region" description="Helical" evidence="5">
    <location>
        <begin position="241"/>
        <end position="263"/>
    </location>
</feature>
<sequence length="318" mass="33700">MEWLLAGLGLTILLLAGDALVRGAVNVSLRLGVPALIVSLTIVAFGTSAPELLIAISAALLDAPGIALGNVVGSNTANILLVLGLPAMLVALHTSDHDTKSNFLHMISASVLFIALAMFGTFTWISALILLAGLALMLFHSAHAAHSHRQDAKADVVEVDPENLEGADPDMPWWKIWVFLVLGLVGLPLGADILVDSARVIANRFGVSETVIGLTLVAVGTSLPELATTTMAALRRQADVAIGNVIGSNMFNLLAIIGVAALITPIQVEDTFLRLDLWVMLGSSLLLIPFIFFGWNITRIWGVVLTSLYVLYVVFLVS</sequence>
<feature type="transmembrane region" description="Helical" evidence="5">
    <location>
        <begin position="300"/>
        <end position="317"/>
    </location>
</feature>
<evidence type="ECO:0000313" key="7">
    <source>
        <dbReference type="EMBL" id="SEO77765.1"/>
    </source>
</evidence>
<dbReference type="STRING" id="569882.SAMN04490248_11217"/>
<organism evidence="7 8">
    <name type="scientific">Salinihabitans flavidus</name>
    <dbReference type="NCBI Taxonomy" id="569882"/>
    <lineage>
        <taxon>Bacteria</taxon>
        <taxon>Pseudomonadati</taxon>
        <taxon>Pseudomonadota</taxon>
        <taxon>Alphaproteobacteria</taxon>
        <taxon>Rhodobacterales</taxon>
        <taxon>Roseobacteraceae</taxon>
        <taxon>Salinihabitans</taxon>
    </lineage>
</organism>
<keyword evidence="3 5" id="KW-1133">Transmembrane helix</keyword>
<evidence type="ECO:0000256" key="1">
    <source>
        <dbReference type="ARBA" id="ARBA00004141"/>
    </source>
</evidence>
<evidence type="ECO:0000256" key="3">
    <source>
        <dbReference type="ARBA" id="ARBA00022989"/>
    </source>
</evidence>
<dbReference type="InterPro" id="IPR044880">
    <property type="entry name" value="NCX_ion-bd_dom_sf"/>
</dbReference>
<feature type="transmembrane region" description="Helical" evidence="5">
    <location>
        <begin position="68"/>
        <end position="92"/>
    </location>
</feature>
<gene>
    <name evidence="7" type="ORF">SAMN04490248_11217</name>
</gene>
<dbReference type="GO" id="GO:0006874">
    <property type="term" value="P:intracellular calcium ion homeostasis"/>
    <property type="evidence" value="ECO:0007669"/>
    <property type="project" value="TreeGrafter"/>
</dbReference>
<feature type="transmembrane region" description="Helical" evidence="5">
    <location>
        <begin position="112"/>
        <end position="139"/>
    </location>
</feature>